<feature type="region of interest" description="Disordered" evidence="1">
    <location>
        <begin position="337"/>
        <end position="428"/>
    </location>
</feature>
<evidence type="ECO:0000313" key="2">
    <source>
        <dbReference type="EMBL" id="KAL1596920.1"/>
    </source>
</evidence>
<feature type="compositionally biased region" description="Polar residues" evidence="1">
    <location>
        <begin position="277"/>
        <end position="297"/>
    </location>
</feature>
<protein>
    <submittedName>
        <fullName evidence="2">Uncharacterized protein</fullName>
    </submittedName>
</protein>
<keyword evidence="3" id="KW-1185">Reference proteome</keyword>
<comment type="caution">
    <text evidence="2">The sequence shown here is derived from an EMBL/GenBank/DDBJ whole genome shotgun (WGS) entry which is preliminary data.</text>
</comment>
<dbReference type="Proteomes" id="UP001521222">
    <property type="component" value="Unassembled WGS sequence"/>
</dbReference>
<reference evidence="2 3" key="1">
    <citation type="submission" date="2024-02" db="EMBL/GenBank/DDBJ databases">
        <title>De novo assembly and annotation of 12 fungi associated with fruit tree decline syndrome in Ontario, Canada.</title>
        <authorList>
            <person name="Sulman M."/>
            <person name="Ellouze W."/>
            <person name="Ilyukhin E."/>
        </authorList>
    </citation>
    <scope>NUCLEOTIDE SEQUENCE [LARGE SCALE GENOMIC DNA]</scope>
    <source>
        <strain evidence="2 3">M97-236</strain>
    </source>
</reference>
<evidence type="ECO:0000313" key="3">
    <source>
        <dbReference type="Proteomes" id="UP001521222"/>
    </source>
</evidence>
<feature type="region of interest" description="Disordered" evidence="1">
    <location>
        <begin position="48"/>
        <end position="73"/>
    </location>
</feature>
<feature type="region of interest" description="Disordered" evidence="1">
    <location>
        <begin position="256"/>
        <end position="299"/>
    </location>
</feature>
<organism evidence="2 3">
    <name type="scientific">Nothophoma quercina</name>
    <dbReference type="NCBI Taxonomy" id="749835"/>
    <lineage>
        <taxon>Eukaryota</taxon>
        <taxon>Fungi</taxon>
        <taxon>Dikarya</taxon>
        <taxon>Ascomycota</taxon>
        <taxon>Pezizomycotina</taxon>
        <taxon>Dothideomycetes</taxon>
        <taxon>Pleosporomycetidae</taxon>
        <taxon>Pleosporales</taxon>
        <taxon>Pleosporineae</taxon>
        <taxon>Didymellaceae</taxon>
        <taxon>Nothophoma</taxon>
    </lineage>
</organism>
<accession>A0ABR3QXM0</accession>
<dbReference type="EMBL" id="JAKIXB020000027">
    <property type="protein sequence ID" value="KAL1596920.1"/>
    <property type="molecule type" value="Genomic_DNA"/>
</dbReference>
<sequence>MSLLTLTPVYSTSAPVYSVYPEGEGYRYGDVSSKTPDASLKSFGYPVVSSKSSKAPEYDAHPTPSAKTPEYDSYPVAHSSTPVYGNDYPASTAGAKSTPVHADYPVAPSSTPVYGNDYPAYSISSSKPVHNHYSASTPGVKSTPVYADYPELPSFTPLYSTYAAVSSKPSYGDDKKSTASYKTATAYETTYVDVCSTGYTTITTKVTAIQTPGLKPTGGAYYAPPGFEVTTKYCAQGCGEGPKTVTVTVPCSKCQASKPTNKASSVPSKPTGIPNKPTGNTPYTPAQPSKPVTPQGSTTKATATKIITLTKIPIPESQYYATHSSIASPSASLIKYPDSDSGKSYANSKPVAPTSAGYVGGDKPVYPTGSAPASKPVVPTGSAPASKPIAPTGSVGGGKPVYPTGSAPASKPVVPTGSAPASKPIAPTGSIGGGKPVYPTAGVPGTVGYPGSNVTISYGTATSAKGKPTQTASNVPEFTGAASSLRVGGVVAGAAIALAAMMM</sequence>
<gene>
    <name evidence="2" type="ORF">SLS59_007663</name>
</gene>
<name>A0ABR3QXM0_9PLEO</name>
<proteinExistence type="predicted"/>
<feature type="compositionally biased region" description="Polar residues" evidence="1">
    <location>
        <begin position="256"/>
        <end position="268"/>
    </location>
</feature>
<evidence type="ECO:0000256" key="1">
    <source>
        <dbReference type="SAM" id="MobiDB-lite"/>
    </source>
</evidence>